<keyword evidence="1" id="KW-0472">Membrane</keyword>
<sequence length="187" mass="20633">VALIAPSTDRRRTHGPSCRSVVRVSKLPQNSARNSAKCQPTAGPTAGPTVRRLGHRLWFRFSASRSRLDRFSISSSAASVVSLHSSRTIVMSSFRKTSLSLLFLLCVGMVSFLIRRYALKIMPLRRAYARNVNARNANAIPLVPDHVVKNEEFQNAIQLLAQSMTNKNNQQVPIPINRNGGSVAARV</sequence>
<feature type="non-terminal residue" evidence="2">
    <location>
        <position position="1"/>
    </location>
</feature>
<gene>
    <name evidence="2" type="ORF">MTR67_006855</name>
</gene>
<name>A0AAF0Q272_SOLVR</name>
<dbReference type="AlphaFoldDB" id="A0AAF0Q272"/>
<keyword evidence="1" id="KW-1133">Transmembrane helix</keyword>
<reference evidence="2" key="1">
    <citation type="submission" date="2023-08" db="EMBL/GenBank/DDBJ databases">
        <title>A de novo genome assembly of Solanum verrucosum Schlechtendal, a Mexican diploid species geographically isolated from the other diploid A-genome species in potato relatives.</title>
        <authorList>
            <person name="Hosaka K."/>
        </authorList>
    </citation>
    <scope>NUCLEOTIDE SEQUENCE</scope>
    <source>
        <tissue evidence="2">Young leaves</tissue>
    </source>
</reference>
<keyword evidence="1" id="KW-0812">Transmembrane</keyword>
<evidence type="ECO:0000256" key="1">
    <source>
        <dbReference type="SAM" id="Phobius"/>
    </source>
</evidence>
<evidence type="ECO:0000313" key="2">
    <source>
        <dbReference type="EMBL" id="WMV13470.1"/>
    </source>
</evidence>
<feature type="transmembrane region" description="Helical" evidence="1">
    <location>
        <begin position="99"/>
        <end position="118"/>
    </location>
</feature>
<evidence type="ECO:0000313" key="3">
    <source>
        <dbReference type="Proteomes" id="UP001234989"/>
    </source>
</evidence>
<proteinExistence type="predicted"/>
<accession>A0AAF0Q272</accession>
<keyword evidence="3" id="KW-1185">Reference proteome</keyword>
<organism evidence="2 3">
    <name type="scientific">Solanum verrucosum</name>
    <dbReference type="NCBI Taxonomy" id="315347"/>
    <lineage>
        <taxon>Eukaryota</taxon>
        <taxon>Viridiplantae</taxon>
        <taxon>Streptophyta</taxon>
        <taxon>Embryophyta</taxon>
        <taxon>Tracheophyta</taxon>
        <taxon>Spermatophyta</taxon>
        <taxon>Magnoliopsida</taxon>
        <taxon>eudicotyledons</taxon>
        <taxon>Gunneridae</taxon>
        <taxon>Pentapetalae</taxon>
        <taxon>asterids</taxon>
        <taxon>lamiids</taxon>
        <taxon>Solanales</taxon>
        <taxon>Solanaceae</taxon>
        <taxon>Solanoideae</taxon>
        <taxon>Solaneae</taxon>
        <taxon>Solanum</taxon>
    </lineage>
</organism>
<dbReference type="EMBL" id="CP133613">
    <property type="protein sequence ID" value="WMV13470.1"/>
    <property type="molecule type" value="Genomic_DNA"/>
</dbReference>
<protein>
    <submittedName>
        <fullName evidence="2">Uncharacterized protein</fullName>
    </submittedName>
</protein>
<dbReference type="Proteomes" id="UP001234989">
    <property type="component" value="Chromosome 2"/>
</dbReference>